<dbReference type="InterPro" id="IPR023559">
    <property type="entry name" value="Flagellar_FlhD"/>
</dbReference>
<comment type="similarity">
    <text evidence="9">Belongs to the FlhD family.</text>
</comment>
<dbReference type="Gene3D" id="1.10.4000.10">
    <property type="entry name" value="Flagellar transcriptional activator FlhD"/>
    <property type="match status" value="1"/>
</dbReference>
<dbReference type="GO" id="GO:0045893">
    <property type="term" value="P:positive regulation of DNA-templated transcription"/>
    <property type="evidence" value="ECO:0007669"/>
    <property type="project" value="InterPro"/>
</dbReference>
<keyword evidence="6 9" id="KW-0010">Activator</keyword>
<dbReference type="GO" id="GO:0005737">
    <property type="term" value="C:cytoplasm"/>
    <property type="evidence" value="ECO:0007669"/>
    <property type="project" value="UniProtKB-SubCell"/>
</dbReference>
<evidence type="ECO:0000256" key="8">
    <source>
        <dbReference type="ARBA" id="ARBA00025431"/>
    </source>
</evidence>
<evidence type="ECO:0000256" key="1">
    <source>
        <dbReference type="ARBA" id="ARBA00022490"/>
    </source>
</evidence>
<keyword evidence="2 9" id="KW-1005">Bacterial flagellum biogenesis</keyword>
<comment type="domain">
    <text evidence="9">The C-terminal region contains a putative helix-turn-helix (HTH) motif, suggesting that this region may bind DNA.</text>
</comment>
<evidence type="ECO:0000256" key="9">
    <source>
        <dbReference type="HAMAP-Rule" id="MF_00725"/>
    </source>
</evidence>
<evidence type="ECO:0000256" key="3">
    <source>
        <dbReference type="ARBA" id="ARBA00023015"/>
    </source>
</evidence>
<keyword evidence="5 9" id="KW-1015">Disulfide bond</keyword>
<comment type="function">
    <text evidence="8 9">Functions in complex with FlhC as a master transcriptional regulator that regulates transcription of several flagellar and non-flagellar operons by binding to their promoter region. Activates expression of class 2 flagellar genes, including fliA, which is a flagellum-specific sigma factor that turns on the class 3 genes. Also regulates genes whose products function in a variety of physiological pathways.</text>
</comment>
<proteinExistence type="inferred from homology"/>
<sequence>MSSSDNLPTCESSSALKDIQEVNLTYLMLAQRLLRENFAAGMFRLGFCEDVATTILQLSPAQIVKLASSGLLICGFRLDDYGLLSALSQDVLGGALQQAHSTILLSQRAPEIISEPAV</sequence>
<evidence type="ECO:0000256" key="5">
    <source>
        <dbReference type="ARBA" id="ARBA00023157"/>
    </source>
</evidence>
<dbReference type="GO" id="GO:0044780">
    <property type="term" value="P:bacterial-type flagellum assembly"/>
    <property type="evidence" value="ECO:0007669"/>
    <property type="project" value="InterPro"/>
</dbReference>
<dbReference type="GO" id="GO:1902208">
    <property type="term" value="P:regulation of bacterial-type flagellum assembly"/>
    <property type="evidence" value="ECO:0007669"/>
    <property type="project" value="UniProtKB-UniRule"/>
</dbReference>
<accession>A0A2U1CSI5</accession>
<gene>
    <name evidence="9" type="primary">flhD</name>
    <name evidence="10" type="ORF">C7440_1269</name>
</gene>
<dbReference type="HAMAP" id="MF_00725">
    <property type="entry name" value="FlhD"/>
    <property type="match status" value="1"/>
</dbReference>
<reference evidence="10 11" key="1">
    <citation type="submission" date="2018-04" db="EMBL/GenBank/DDBJ databases">
        <title>Genomic Encyclopedia of Type Strains, Phase IV (KMG-IV): sequencing the most valuable type-strain genomes for metagenomic binning, comparative biology and taxonomic classification.</title>
        <authorList>
            <person name="Goeker M."/>
        </authorList>
    </citation>
    <scope>NUCLEOTIDE SEQUENCE [LARGE SCALE GENOMIC DNA]</scope>
    <source>
        <strain evidence="10 11">DSM 10065</strain>
    </source>
</reference>
<dbReference type="STRING" id="1231391.GCA_000308195_02675"/>
<organism evidence="10 11">
    <name type="scientific">Pusillimonas noertemannii</name>
    <dbReference type="NCBI Taxonomy" id="305977"/>
    <lineage>
        <taxon>Bacteria</taxon>
        <taxon>Pseudomonadati</taxon>
        <taxon>Pseudomonadota</taxon>
        <taxon>Betaproteobacteria</taxon>
        <taxon>Burkholderiales</taxon>
        <taxon>Alcaligenaceae</taxon>
        <taxon>Pusillimonas</taxon>
    </lineage>
</organism>
<dbReference type="AlphaFoldDB" id="A0A2U1CSI5"/>
<evidence type="ECO:0000256" key="4">
    <source>
        <dbReference type="ARBA" id="ARBA00023125"/>
    </source>
</evidence>
<dbReference type="NCBIfam" id="NF002783">
    <property type="entry name" value="PRK02909.1-1"/>
    <property type="match status" value="1"/>
</dbReference>
<dbReference type="RefSeq" id="WP_017525025.1">
    <property type="nucleotide sequence ID" value="NZ_JACCEX010000001.1"/>
</dbReference>
<keyword evidence="3 9" id="KW-0805">Transcription regulation</keyword>
<evidence type="ECO:0000256" key="2">
    <source>
        <dbReference type="ARBA" id="ARBA00022795"/>
    </source>
</evidence>
<dbReference type="SUPFAM" id="SSF63592">
    <property type="entry name" value="Flagellar transcriptional activator FlhD"/>
    <property type="match status" value="1"/>
</dbReference>
<protein>
    <recommendedName>
        <fullName evidence="9">Flagellar transcriptional regulator FlhD</fullName>
    </recommendedName>
</protein>
<keyword evidence="4 9" id="KW-0238">DNA-binding</keyword>
<dbReference type="EMBL" id="QEKO01000001">
    <property type="protein sequence ID" value="PVY68855.1"/>
    <property type="molecule type" value="Genomic_DNA"/>
</dbReference>
<name>A0A2U1CSI5_9BURK</name>
<evidence type="ECO:0000313" key="11">
    <source>
        <dbReference type="Proteomes" id="UP000246145"/>
    </source>
</evidence>
<evidence type="ECO:0000256" key="6">
    <source>
        <dbReference type="ARBA" id="ARBA00023159"/>
    </source>
</evidence>
<evidence type="ECO:0000256" key="7">
    <source>
        <dbReference type="ARBA" id="ARBA00023163"/>
    </source>
</evidence>
<keyword evidence="10" id="KW-0969">Cilium</keyword>
<evidence type="ECO:0000313" key="10">
    <source>
        <dbReference type="EMBL" id="PVY68855.1"/>
    </source>
</evidence>
<comment type="caution">
    <text evidence="10">The sequence shown here is derived from an EMBL/GenBank/DDBJ whole genome shotgun (WGS) entry which is preliminary data.</text>
</comment>
<keyword evidence="10" id="KW-0966">Cell projection</keyword>
<comment type="subunit">
    <text evidence="9">Homodimer; disulfide-linked. Forms a heterohexamer composed of two FlhC and four FlhD subunits. Each FlhC binds a FlhD dimer, forming a heterotrimer, and a hexamer assembles by dimerization of two heterotrimers.</text>
</comment>
<dbReference type="Proteomes" id="UP000246145">
    <property type="component" value="Unassembled WGS sequence"/>
</dbReference>
<dbReference type="GO" id="GO:0003677">
    <property type="term" value="F:DNA binding"/>
    <property type="evidence" value="ECO:0007669"/>
    <property type="project" value="UniProtKB-UniRule"/>
</dbReference>
<keyword evidence="10" id="KW-0282">Flagellum</keyword>
<keyword evidence="11" id="KW-1185">Reference proteome</keyword>
<feature type="disulfide bond" description="Interchain" evidence="9">
    <location>
        <position position="74"/>
    </location>
</feature>
<keyword evidence="1 9" id="KW-0963">Cytoplasm</keyword>
<comment type="subcellular location">
    <subcellularLocation>
        <location evidence="9">Cytoplasm</location>
    </subcellularLocation>
</comment>
<keyword evidence="7 9" id="KW-0804">Transcription</keyword>
<dbReference type="Pfam" id="PF05247">
    <property type="entry name" value="FlhD"/>
    <property type="match status" value="1"/>
</dbReference>
<dbReference type="InterPro" id="IPR036194">
    <property type="entry name" value="FlhD_sf"/>
</dbReference>